<organism evidence="3 4">
    <name type="scientific">Patella caerulea</name>
    <name type="common">Rayed Mediterranean limpet</name>
    <dbReference type="NCBI Taxonomy" id="87958"/>
    <lineage>
        <taxon>Eukaryota</taxon>
        <taxon>Metazoa</taxon>
        <taxon>Spiralia</taxon>
        <taxon>Lophotrochozoa</taxon>
        <taxon>Mollusca</taxon>
        <taxon>Gastropoda</taxon>
        <taxon>Patellogastropoda</taxon>
        <taxon>Patelloidea</taxon>
        <taxon>Patellidae</taxon>
        <taxon>Patella</taxon>
    </lineage>
</organism>
<feature type="region of interest" description="Disordered" evidence="1">
    <location>
        <begin position="516"/>
        <end position="578"/>
    </location>
</feature>
<feature type="domain" description="CUE" evidence="2">
    <location>
        <begin position="47"/>
        <end position="90"/>
    </location>
</feature>
<evidence type="ECO:0000313" key="4">
    <source>
        <dbReference type="Proteomes" id="UP001347796"/>
    </source>
</evidence>
<dbReference type="AlphaFoldDB" id="A0AAN8Q0T0"/>
<feature type="compositionally biased region" description="Basic and acidic residues" evidence="1">
    <location>
        <begin position="12"/>
        <end position="21"/>
    </location>
</feature>
<dbReference type="SMART" id="SM00546">
    <property type="entry name" value="CUE"/>
    <property type="match status" value="1"/>
</dbReference>
<comment type="caution">
    <text evidence="3">The sequence shown here is derived from an EMBL/GenBank/DDBJ whole genome shotgun (WGS) entry which is preliminary data.</text>
</comment>
<feature type="region of interest" description="Disordered" evidence="1">
    <location>
        <begin position="277"/>
        <end position="300"/>
    </location>
</feature>
<feature type="compositionally biased region" description="Polar residues" evidence="1">
    <location>
        <begin position="186"/>
        <end position="200"/>
    </location>
</feature>
<dbReference type="Proteomes" id="UP001347796">
    <property type="component" value="Unassembled WGS sequence"/>
</dbReference>
<dbReference type="CDD" id="cd14366">
    <property type="entry name" value="CUE_CUED1"/>
    <property type="match status" value="1"/>
</dbReference>
<dbReference type="EMBL" id="JAZGQO010000002">
    <property type="protein sequence ID" value="KAK6192468.1"/>
    <property type="molecule type" value="Genomic_DNA"/>
</dbReference>
<gene>
    <name evidence="3" type="ORF">SNE40_003930</name>
</gene>
<dbReference type="InterPro" id="IPR003892">
    <property type="entry name" value="CUE"/>
</dbReference>
<reference evidence="3 4" key="1">
    <citation type="submission" date="2024-01" db="EMBL/GenBank/DDBJ databases">
        <title>The genome of the rayed Mediterranean limpet Patella caerulea (Linnaeus, 1758).</title>
        <authorList>
            <person name="Anh-Thu Weber A."/>
            <person name="Halstead-Nussloch G."/>
        </authorList>
    </citation>
    <scope>NUCLEOTIDE SEQUENCE [LARGE SCALE GENOMIC DNA]</scope>
    <source>
        <strain evidence="3">AATW-2023a</strain>
        <tissue evidence="3">Whole specimen</tissue>
    </source>
</reference>
<feature type="compositionally biased region" description="Low complexity" evidence="1">
    <location>
        <begin position="284"/>
        <end position="300"/>
    </location>
</feature>
<dbReference type="InterPro" id="IPR009060">
    <property type="entry name" value="UBA-like_sf"/>
</dbReference>
<evidence type="ECO:0000259" key="2">
    <source>
        <dbReference type="PROSITE" id="PS51140"/>
    </source>
</evidence>
<feature type="region of interest" description="Disordered" evidence="1">
    <location>
        <begin position="333"/>
        <end position="360"/>
    </location>
</feature>
<proteinExistence type="predicted"/>
<evidence type="ECO:0000313" key="3">
    <source>
        <dbReference type="EMBL" id="KAK6192468.1"/>
    </source>
</evidence>
<dbReference type="Gene3D" id="1.10.8.10">
    <property type="entry name" value="DNA helicase RuvA subunit, C-terminal domain"/>
    <property type="match status" value="1"/>
</dbReference>
<feature type="region of interest" description="Disordered" evidence="1">
    <location>
        <begin position="1"/>
        <end position="43"/>
    </location>
</feature>
<sequence length="578" mass="64935">MADTENLSNPPSHDELRRNENDFSPGSIHERSSSVSTPRGRPTRQLDFHQAMSDFKTMFPNMDIEIIEAVLRANNGIVDATIDQLLTMSIDNETLEQTHVHWSPDMPSTHGSSHHHSHHHHHHHRHGHHGHREHGHSKSKSKRSSKHQLPEVNGTRLPVNLESPPSYSEAIQSPPLQAEPQRSRSHSNTPRKSGSKTQPTMLTTFRQAADSPSSSLLELDVDELALSNTELKTPITSTWSNPILSTNSTAPLWGSPATMPDLPDHVSWNSLRPSHKHTSASVCTKPPSYSTKSTSKSASISSKSRMYRNWNPPMLGTLPDDFLRLSVAPPKPVVNSSMPLPKKSSSVRRSQSERHVRHHSQPARLFTTHDFSTDMLQEKMRENERRRRMTCHVPDPELAQYLADERLALMIQNSEFLQELRNNEDFMNTLESDRLNMSAFEPPLPSPVATGPTSDDEAKHVGYGEDHQTTLEAFPFSQQLPPRTDKDEELRTKLKHMGKASRKQFTALARRFTSIRRKKSPKQILKEQSAPSTANLLDSETDDGADGPIDHSSYDDPLVIEPLPSALGVRDVPNSRLV</sequence>
<accession>A0AAN8Q0T0</accession>
<dbReference type="SUPFAM" id="SSF46934">
    <property type="entry name" value="UBA-like"/>
    <property type="match status" value="1"/>
</dbReference>
<feature type="compositionally biased region" description="Basic residues" evidence="1">
    <location>
        <begin position="112"/>
        <end position="146"/>
    </location>
</feature>
<feature type="compositionally biased region" description="Polar residues" evidence="1">
    <location>
        <begin position="1"/>
        <end position="11"/>
    </location>
</feature>
<feature type="compositionally biased region" description="Polar residues" evidence="1">
    <location>
        <begin position="334"/>
        <end position="349"/>
    </location>
</feature>
<dbReference type="Pfam" id="PF02845">
    <property type="entry name" value="CUE"/>
    <property type="match status" value="1"/>
</dbReference>
<dbReference type="InterPro" id="IPR040192">
    <property type="entry name" value="CUEDC1"/>
</dbReference>
<dbReference type="PANTHER" id="PTHR13467:SF3">
    <property type="entry name" value="CUE DOMAIN-CONTAINING PROTEIN 1"/>
    <property type="match status" value="1"/>
</dbReference>
<keyword evidence="4" id="KW-1185">Reference proteome</keyword>
<dbReference type="PROSITE" id="PS51140">
    <property type="entry name" value="CUE"/>
    <property type="match status" value="1"/>
</dbReference>
<feature type="compositionally biased region" description="Polar residues" evidence="1">
    <location>
        <begin position="163"/>
        <end position="175"/>
    </location>
</feature>
<feature type="compositionally biased region" description="Polar residues" evidence="1">
    <location>
        <begin position="529"/>
        <end position="538"/>
    </location>
</feature>
<dbReference type="GO" id="GO:0043130">
    <property type="term" value="F:ubiquitin binding"/>
    <property type="evidence" value="ECO:0007669"/>
    <property type="project" value="InterPro"/>
</dbReference>
<dbReference type="InterPro" id="IPR040195">
    <property type="entry name" value="CUE_CUED1"/>
</dbReference>
<evidence type="ECO:0000256" key="1">
    <source>
        <dbReference type="SAM" id="MobiDB-lite"/>
    </source>
</evidence>
<dbReference type="PANTHER" id="PTHR13467">
    <property type="entry name" value="CUE DOMAIN CONTAINING PROTEIN 1"/>
    <property type="match status" value="1"/>
</dbReference>
<protein>
    <recommendedName>
        <fullName evidence="2">CUE domain-containing protein</fullName>
    </recommendedName>
</protein>
<name>A0AAN8Q0T0_PATCE</name>
<feature type="region of interest" description="Disordered" evidence="1">
    <location>
        <begin position="101"/>
        <end position="200"/>
    </location>
</feature>